<protein>
    <recommendedName>
        <fullName evidence="6 19">Adenosylcobinamide-GDP ribazoletransferase</fullName>
        <ecNumber evidence="5 19">2.7.8.26</ecNumber>
    </recommendedName>
    <alternativeName>
        <fullName evidence="16 19">Cobalamin synthase</fullName>
    </alternativeName>
    <alternativeName>
        <fullName evidence="15 19">Cobalamin-5'-phosphate synthase</fullName>
    </alternativeName>
</protein>
<dbReference type="PANTHER" id="PTHR34148">
    <property type="entry name" value="ADENOSYLCOBINAMIDE-GDP RIBAZOLETRANSFERASE"/>
    <property type="match status" value="1"/>
</dbReference>
<sequence length="255" mass="27990">MKALVNSFLIAFSMYSKIPVPRADWTKENMRYVMCFFPLVGVVIGAAVYLWNAMAAFLPVSNIFHHAVLAVIPLFITGGIHMDGLMDTADALRSYQPVEKKLEILKDPQAGAFAVITCVIYILLDFAVWYDITAKEIEVLAVGFVLSRALSGLAVVTFPLAKNSGLAATFSNEARKKVTRYVMICYIICCVTAMVWLDWKLGLIGIAGSLLVFGYYRYMSVKEFGGITGDLAGYFLQICELIMAICVVTGGNICG</sequence>
<dbReference type="GO" id="GO:0051073">
    <property type="term" value="F:adenosylcobinamide-GDP ribazoletransferase activity"/>
    <property type="evidence" value="ECO:0007669"/>
    <property type="project" value="UniProtKB-UniRule"/>
</dbReference>
<evidence type="ECO:0000256" key="8">
    <source>
        <dbReference type="ARBA" id="ARBA00022573"/>
    </source>
</evidence>
<keyword evidence="8 19" id="KW-0169">Cobalamin biosynthesis</keyword>
<evidence type="ECO:0000256" key="4">
    <source>
        <dbReference type="ARBA" id="ARBA00010561"/>
    </source>
</evidence>
<dbReference type="HAMAP" id="MF_00719">
    <property type="entry name" value="CobS"/>
    <property type="match status" value="1"/>
</dbReference>
<evidence type="ECO:0000256" key="14">
    <source>
        <dbReference type="ARBA" id="ARBA00025228"/>
    </source>
</evidence>
<comment type="cofactor">
    <cofactor evidence="1 19">
        <name>Mg(2+)</name>
        <dbReference type="ChEBI" id="CHEBI:18420"/>
    </cofactor>
</comment>
<reference evidence="20 21" key="1">
    <citation type="submission" date="2016-10" db="EMBL/GenBank/DDBJ databases">
        <authorList>
            <person name="de Groot N.N."/>
        </authorList>
    </citation>
    <scope>NUCLEOTIDE SEQUENCE [LARGE SCALE GENOMIC DNA]</scope>
    <source>
        <strain evidence="20 21">743A</strain>
    </source>
</reference>
<comment type="similarity">
    <text evidence="4 19">Belongs to the CobS family.</text>
</comment>
<organism evidence="20 21">
    <name type="scientific">Anaeromicropila populeti</name>
    <dbReference type="NCBI Taxonomy" id="37658"/>
    <lineage>
        <taxon>Bacteria</taxon>
        <taxon>Bacillati</taxon>
        <taxon>Bacillota</taxon>
        <taxon>Clostridia</taxon>
        <taxon>Lachnospirales</taxon>
        <taxon>Lachnospiraceae</taxon>
        <taxon>Anaeromicropila</taxon>
    </lineage>
</organism>
<evidence type="ECO:0000313" key="20">
    <source>
        <dbReference type="EMBL" id="SFR72622.1"/>
    </source>
</evidence>
<comment type="catalytic activity">
    <reaction evidence="17 19">
        <text>alpha-ribazole + adenosylcob(III)inamide-GDP = adenosylcob(III)alamin + GMP + H(+)</text>
        <dbReference type="Rhea" id="RHEA:16049"/>
        <dbReference type="ChEBI" id="CHEBI:10329"/>
        <dbReference type="ChEBI" id="CHEBI:15378"/>
        <dbReference type="ChEBI" id="CHEBI:18408"/>
        <dbReference type="ChEBI" id="CHEBI:58115"/>
        <dbReference type="ChEBI" id="CHEBI:60487"/>
        <dbReference type="EC" id="2.7.8.26"/>
    </reaction>
</comment>
<keyword evidence="9 19" id="KW-0808">Transferase</keyword>
<dbReference type="Pfam" id="PF02654">
    <property type="entry name" value="CobS"/>
    <property type="match status" value="1"/>
</dbReference>
<evidence type="ECO:0000256" key="18">
    <source>
        <dbReference type="ARBA" id="ARBA00049504"/>
    </source>
</evidence>
<keyword evidence="12 19" id="KW-1133">Transmembrane helix</keyword>
<dbReference type="Proteomes" id="UP000199659">
    <property type="component" value="Unassembled WGS sequence"/>
</dbReference>
<comment type="function">
    <text evidence="14 19">Joins adenosylcobinamide-GDP and alpha-ribazole to generate adenosylcobalamin (Ado-cobalamin). Also synthesizes adenosylcobalamin 5'-phosphate from adenosylcobinamide-GDP and alpha-ribazole 5'-phosphate.</text>
</comment>
<name>A0A1I6J0T7_9FIRM</name>
<dbReference type="EMBL" id="FOYZ01000004">
    <property type="protein sequence ID" value="SFR72622.1"/>
    <property type="molecule type" value="Genomic_DNA"/>
</dbReference>
<comment type="catalytic activity">
    <reaction evidence="18 19">
        <text>alpha-ribazole 5'-phosphate + adenosylcob(III)inamide-GDP = adenosylcob(III)alamin 5'-phosphate + GMP + H(+)</text>
        <dbReference type="Rhea" id="RHEA:23560"/>
        <dbReference type="ChEBI" id="CHEBI:15378"/>
        <dbReference type="ChEBI" id="CHEBI:57918"/>
        <dbReference type="ChEBI" id="CHEBI:58115"/>
        <dbReference type="ChEBI" id="CHEBI:60487"/>
        <dbReference type="ChEBI" id="CHEBI:60493"/>
        <dbReference type="EC" id="2.7.8.26"/>
    </reaction>
</comment>
<evidence type="ECO:0000256" key="7">
    <source>
        <dbReference type="ARBA" id="ARBA00022475"/>
    </source>
</evidence>
<feature type="transmembrane region" description="Helical" evidence="19">
    <location>
        <begin position="231"/>
        <end position="253"/>
    </location>
</feature>
<dbReference type="RefSeq" id="WP_092559911.1">
    <property type="nucleotide sequence ID" value="NZ_FOYZ01000004.1"/>
</dbReference>
<evidence type="ECO:0000256" key="1">
    <source>
        <dbReference type="ARBA" id="ARBA00001946"/>
    </source>
</evidence>
<feature type="transmembrane region" description="Helical" evidence="19">
    <location>
        <begin position="32"/>
        <end position="51"/>
    </location>
</feature>
<accession>A0A1I6J0T7</accession>
<dbReference type="AlphaFoldDB" id="A0A1I6J0T7"/>
<evidence type="ECO:0000256" key="5">
    <source>
        <dbReference type="ARBA" id="ARBA00013200"/>
    </source>
</evidence>
<keyword evidence="7 19" id="KW-1003">Cell membrane</keyword>
<dbReference type="UniPathway" id="UPA00148">
    <property type="reaction ID" value="UER00238"/>
</dbReference>
<evidence type="ECO:0000256" key="15">
    <source>
        <dbReference type="ARBA" id="ARBA00032605"/>
    </source>
</evidence>
<feature type="transmembrane region" description="Helical" evidence="19">
    <location>
        <begin position="203"/>
        <end position="219"/>
    </location>
</feature>
<proteinExistence type="inferred from homology"/>
<dbReference type="GO" id="GO:0009236">
    <property type="term" value="P:cobalamin biosynthetic process"/>
    <property type="evidence" value="ECO:0007669"/>
    <property type="project" value="UniProtKB-UniRule"/>
</dbReference>
<keyword evidence="21" id="KW-1185">Reference proteome</keyword>
<keyword evidence="10 19" id="KW-0812">Transmembrane</keyword>
<dbReference type="GO" id="GO:0005886">
    <property type="term" value="C:plasma membrane"/>
    <property type="evidence" value="ECO:0007669"/>
    <property type="project" value="UniProtKB-SubCell"/>
</dbReference>
<keyword evidence="13 19" id="KW-0472">Membrane</keyword>
<comment type="subcellular location">
    <subcellularLocation>
        <location evidence="2 19">Cell membrane</location>
        <topology evidence="2 19">Multi-pass membrane protein</topology>
    </subcellularLocation>
</comment>
<evidence type="ECO:0000256" key="2">
    <source>
        <dbReference type="ARBA" id="ARBA00004651"/>
    </source>
</evidence>
<dbReference type="EC" id="2.7.8.26" evidence="5 19"/>
<evidence type="ECO:0000256" key="17">
    <source>
        <dbReference type="ARBA" id="ARBA00048623"/>
    </source>
</evidence>
<dbReference type="PANTHER" id="PTHR34148:SF1">
    <property type="entry name" value="ADENOSYLCOBINAMIDE-GDP RIBAZOLETRANSFERASE"/>
    <property type="match status" value="1"/>
</dbReference>
<feature type="transmembrane region" description="Helical" evidence="19">
    <location>
        <begin position="181"/>
        <end position="197"/>
    </location>
</feature>
<evidence type="ECO:0000313" key="21">
    <source>
        <dbReference type="Proteomes" id="UP000199659"/>
    </source>
</evidence>
<dbReference type="GO" id="GO:0008818">
    <property type="term" value="F:cobalamin 5'-phosphate synthase activity"/>
    <property type="evidence" value="ECO:0007669"/>
    <property type="project" value="UniProtKB-UniRule"/>
</dbReference>
<gene>
    <name evidence="19" type="primary">cobS</name>
    <name evidence="20" type="ORF">SAMN05661086_01332</name>
</gene>
<evidence type="ECO:0000256" key="10">
    <source>
        <dbReference type="ARBA" id="ARBA00022692"/>
    </source>
</evidence>
<dbReference type="STRING" id="37658.SAMN05661086_01332"/>
<evidence type="ECO:0000256" key="16">
    <source>
        <dbReference type="ARBA" id="ARBA00032853"/>
    </source>
</evidence>
<keyword evidence="11 19" id="KW-0460">Magnesium</keyword>
<evidence type="ECO:0000256" key="19">
    <source>
        <dbReference type="HAMAP-Rule" id="MF_00719"/>
    </source>
</evidence>
<evidence type="ECO:0000256" key="12">
    <source>
        <dbReference type="ARBA" id="ARBA00022989"/>
    </source>
</evidence>
<evidence type="ECO:0000256" key="6">
    <source>
        <dbReference type="ARBA" id="ARBA00015850"/>
    </source>
</evidence>
<evidence type="ECO:0000256" key="9">
    <source>
        <dbReference type="ARBA" id="ARBA00022679"/>
    </source>
</evidence>
<feature type="transmembrane region" description="Helical" evidence="19">
    <location>
        <begin position="110"/>
        <end position="130"/>
    </location>
</feature>
<evidence type="ECO:0000256" key="11">
    <source>
        <dbReference type="ARBA" id="ARBA00022842"/>
    </source>
</evidence>
<feature type="transmembrane region" description="Helical" evidence="19">
    <location>
        <begin position="142"/>
        <end position="161"/>
    </location>
</feature>
<evidence type="ECO:0000256" key="13">
    <source>
        <dbReference type="ARBA" id="ARBA00023136"/>
    </source>
</evidence>
<evidence type="ECO:0000256" key="3">
    <source>
        <dbReference type="ARBA" id="ARBA00004663"/>
    </source>
</evidence>
<feature type="transmembrane region" description="Helical" evidence="19">
    <location>
        <begin position="63"/>
        <end position="82"/>
    </location>
</feature>
<dbReference type="InterPro" id="IPR003805">
    <property type="entry name" value="CobS"/>
</dbReference>
<comment type="pathway">
    <text evidence="3 19">Cofactor biosynthesis; adenosylcobalamin biosynthesis; adenosylcobalamin from cob(II)yrinate a,c-diamide: step 7/7.</text>
</comment>
<dbReference type="OrthoDB" id="9794626at2"/>